<accession>A0A8J2SUT7</accession>
<evidence type="ECO:0000313" key="2">
    <source>
        <dbReference type="EMBL" id="CAH0375256.1"/>
    </source>
</evidence>
<dbReference type="EMBL" id="CAKKNE010000004">
    <property type="protein sequence ID" value="CAH0375256.1"/>
    <property type="molecule type" value="Genomic_DNA"/>
</dbReference>
<evidence type="ECO:0000313" key="3">
    <source>
        <dbReference type="Proteomes" id="UP000789595"/>
    </source>
</evidence>
<feature type="region of interest" description="Disordered" evidence="1">
    <location>
        <begin position="542"/>
        <end position="618"/>
    </location>
</feature>
<protein>
    <submittedName>
        <fullName evidence="2">Uncharacterized protein</fullName>
    </submittedName>
</protein>
<name>A0A8J2SUT7_9STRA</name>
<gene>
    <name evidence="2" type="ORF">PECAL_4P25820</name>
</gene>
<dbReference type="Proteomes" id="UP000789595">
    <property type="component" value="Unassembled WGS sequence"/>
</dbReference>
<feature type="region of interest" description="Disordered" evidence="1">
    <location>
        <begin position="1"/>
        <end position="21"/>
    </location>
</feature>
<feature type="compositionally biased region" description="Basic residues" evidence="1">
    <location>
        <begin position="545"/>
        <end position="560"/>
    </location>
</feature>
<organism evidence="2 3">
    <name type="scientific">Pelagomonas calceolata</name>
    <dbReference type="NCBI Taxonomy" id="35677"/>
    <lineage>
        <taxon>Eukaryota</taxon>
        <taxon>Sar</taxon>
        <taxon>Stramenopiles</taxon>
        <taxon>Ochrophyta</taxon>
        <taxon>Pelagophyceae</taxon>
        <taxon>Pelagomonadales</taxon>
        <taxon>Pelagomonadaceae</taxon>
        <taxon>Pelagomonas</taxon>
    </lineage>
</organism>
<proteinExistence type="predicted"/>
<sequence length="618" mass="67341">MPPSKKQKTAEVYNASDGPQEDNTRYANTLLEALAAPNLLHALQGAGGLVASWHIVGEHNEDEVDVLRAAVETAQAALQPPANVREADRTHPLAKWPLVGDKDKLGEGAPDSFFDGHLPEGAETLRKDRWTPQQWVIYLQALYQRQLKHPSRPKCCFCLSMLSYIDGDALVRALFRQAYGPMWLADGDCVLVNRLLMEAIADRTVRALMKEDEENGKEQWDRTTVISPRTDEKGVAKFVGWDKSSKNDTAARKAADCALQWSADGVAAGVYKYCSRLQKCDHAAKIWADVTATAMRHGCLVDGGVELPGDAAVFTASNVEDKDVSLALLEDGSAGRHGRLQLLVPVWCSVLKAMITMRVIIGRKSVDAVSEPSLEQTTDTRDAVMRLKNFEGSKTALKKVYAEANLVYKAEGRAKNSNGSTSWIVVKKGKYDRNKPEVLQGDLTAGLGGAERMRKAAHAVAGRVALRLKCSAADLAAHCEDPKERAQMYAIIAAAAEKARESLPELETIPSKTFSNGMIKDFETFAGAVEKELNLSGLGCITGVKGRKKSRPRPRARSPSRSRSPSPSSGPPRKKKKAPPPKKKKKKSNAGGNLFSDWTAEDFAGGVNGPSAPPRRRR</sequence>
<evidence type="ECO:0000256" key="1">
    <source>
        <dbReference type="SAM" id="MobiDB-lite"/>
    </source>
</evidence>
<keyword evidence="3" id="KW-1185">Reference proteome</keyword>
<dbReference type="AlphaFoldDB" id="A0A8J2SUT7"/>
<reference evidence="2" key="1">
    <citation type="submission" date="2021-11" db="EMBL/GenBank/DDBJ databases">
        <authorList>
            <consortium name="Genoscope - CEA"/>
            <person name="William W."/>
        </authorList>
    </citation>
    <scope>NUCLEOTIDE SEQUENCE</scope>
</reference>
<feature type="compositionally biased region" description="Basic residues" evidence="1">
    <location>
        <begin position="572"/>
        <end position="588"/>
    </location>
</feature>
<comment type="caution">
    <text evidence="2">The sequence shown here is derived from an EMBL/GenBank/DDBJ whole genome shotgun (WGS) entry which is preliminary data.</text>
</comment>